<feature type="domain" description="Peptidase S53" evidence="17">
    <location>
        <begin position="192"/>
        <end position="580"/>
    </location>
</feature>
<feature type="binding site" evidence="15">
    <location>
        <position position="534"/>
    </location>
    <ligand>
        <name>Ca(2+)</name>
        <dbReference type="ChEBI" id="CHEBI:29108"/>
    </ligand>
</feature>
<keyword evidence="9 15" id="KW-0378">Hydrolase</keyword>
<dbReference type="PANTHER" id="PTHR14218">
    <property type="entry name" value="PROTEASE S8 TRIPEPTIDYL PEPTIDASE I CLN2"/>
    <property type="match status" value="1"/>
</dbReference>
<dbReference type="Proteomes" id="UP000323067">
    <property type="component" value="Chromosome v"/>
</dbReference>
<dbReference type="VEuPathDB" id="FungiDB:A9K55_004685"/>
<accession>A0A2H4SPP6</accession>
<dbReference type="InterPro" id="IPR000209">
    <property type="entry name" value="Peptidase_S8/S53_dom"/>
</dbReference>
<gene>
    <name evidence="18" type="ORF">A9K55_004685</name>
</gene>
<keyword evidence="10 15" id="KW-0720">Serine protease</keyword>
<evidence type="ECO:0000313" key="19">
    <source>
        <dbReference type="Proteomes" id="UP000323067"/>
    </source>
</evidence>
<dbReference type="PANTHER" id="PTHR14218:SF15">
    <property type="entry name" value="TRIPEPTIDYL-PEPTIDASE 1"/>
    <property type="match status" value="1"/>
</dbReference>
<evidence type="ECO:0000313" key="18">
    <source>
        <dbReference type="EMBL" id="ATY65072.1"/>
    </source>
</evidence>
<evidence type="ECO:0000256" key="5">
    <source>
        <dbReference type="ARBA" id="ARBA00022525"/>
    </source>
</evidence>
<comment type="cofactor">
    <cofactor evidence="15">
        <name>Ca(2+)</name>
        <dbReference type="ChEBI" id="CHEBI:29108"/>
    </cofactor>
    <text evidence="15">Binds 1 Ca(2+) ion per subunit.</text>
</comment>
<feature type="active site" description="Charge relay system" evidence="15">
    <location>
        <position position="270"/>
    </location>
</feature>
<dbReference type="CDD" id="cd11377">
    <property type="entry name" value="Pro-peptidase_S53"/>
    <property type="match status" value="1"/>
</dbReference>
<feature type="binding site" evidence="15">
    <location>
        <position position="558"/>
    </location>
    <ligand>
        <name>Ca(2+)</name>
        <dbReference type="ChEBI" id="CHEBI:29108"/>
    </ligand>
</feature>
<dbReference type="Pfam" id="PF09286">
    <property type="entry name" value="Pro-kuma_activ"/>
    <property type="match status" value="1"/>
</dbReference>
<dbReference type="SUPFAM" id="SSF52743">
    <property type="entry name" value="Subtilisin-like"/>
    <property type="match status" value="1"/>
</dbReference>
<keyword evidence="14" id="KW-0325">Glycoprotein</keyword>
<dbReference type="EC" id="3.4.14.10" evidence="4"/>
<name>A0A2H4SPP6_CORMI</name>
<keyword evidence="11 15" id="KW-0106">Calcium</keyword>
<evidence type="ECO:0000256" key="1">
    <source>
        <dbReference type="ARBA" id="ARBA00001910"/>
    </source>
</evidence>
<reference evidence="18 19" key="1">
    <citation type="journal article" date="2017" name="BMC Genomics">
        <title>Chromosome level assembly and secondary metabolite potential of the parasitic fungus Cordyceps militaris.</title>
        <authorList>
            <person name="Kramer G.J."/>
            <person name="Nodwell J.R."/>
        </authorList>
    </citation>
    <scope>NUCLEOTIDE SEQUENCE [LARGE SCALE GENOMIC DNA]</scope>
    <source>
        <strain evidence="18 19">ATCC 34164</strain>
    </source>
</reference>
<evidence type="ECO:0000256" key="12">
    <source>
        <dbReference type="ARBA" id="ARBA00023026"/>
    </source>
</evidence>
<comment type="subcellular location">
    <subcellularLocation>
        <location evidence="3">Secreted</location>
        <location evidence="3">Extracellular space</location>
    </subcellularLocation>
</comment>
<organism evidence="18 19">
    <name type="scientific">Cordyceps militaris</name>
    <name type="common">Caterpillar fungus</name>
    <name type="synonym">Clavaria militaris</name>
    <dbReference type="NCBI Taxonomy" id="73501"/>
    <lineage>
        <taxon>Eukaryota</taxon>
        <taxon>Fungi</taxon>
        <taxon>Dikarya</taxon>
        <taxon>Ascomycota</taxon>
        <taxon>Pezizomycotina</taxon>
        <taxon>Sordariomycetes</taxon>
        <taxon>Hypocreomycetidae</taxon>
        <taxon>Hypocreales</taxon>
        <taxon>Cordycipitaceae</taxon>
        <taxon>Cordyceps</taxon>
    </lineage>
</organism>
<dbReference type="PROSITE" id="PS51695">
    <property type="entry name" value="SEDOLISIN"/>
    <property type="match status" value="1"/>
</dbReference>
<dbReference type="VEuPathDB" id="FungiDB:CCM_01649"/>
<evidence type="ECO:0000256" key="4">
    <source>
        <dbReference type="ARBA" id="ARBA00012462"/>
    </source>
</evidence>
<evidence type="ECO:0000256" key="9">
    <source>
        <dbReference type="ARBA" id="ARBA00022801"/>
    </source>
</evidence>
<dbReference type="OrthoDB" id="409122at2759"/>
<dbReference type="AlphaFoldDB" id="A0A2H4SPP6"/>
<keyword evidence="7 15" id="KW-0479">Metal-binding</keyword>
<protein>
    <recommendedName>
        <fullName evidence="4">tripeptidyl-peptidase II</fullName>
        <ecNumber evidence="4">3.4.14.10</ecNumber>
    </recommendedName>
</protein>
<dbReference type="Gene3D" id="3.40.50.200">
    <property type="entry name" value="Peptidase S8/S53 domain"/>
    <property type="match status" value="1"/>
</dbReference>
<feature type="binding site" evidence="15">
    <location>
        <position position="535"/>
    </location>
    <ligand>
        <name>Ca(2+)</name>
        <dbReference type="ChEBI" id="CHEBI:29108"/>
    </ligand>
</feature>
<evidence type="ECO:0000256" key="15">
    <source>
        <dbReference type="PROSITE-ProRule" id="PRU01032"/>
    </source>
</evidence>
<feature type="binding site" evidence="15">
    <location>
        <position position="560"/>
    </location>
    <ligand>
        <name>Ca(2+)</name>
        <dbReference type="ChEBI" id="CHEBI:29108"/>
    </ligand>
</feature>
<dbReference type="InterPro" id="IPR015366">
    <property type="entry name" value="S53_propep"/>
</dbReference>
<evidence type="ECO:0000256" key="11">
    <source>
        <dbReference type="ARBA" id="ARBA00022837"/>
    </source>
</evidence>
<evidence type="ECO:0000256" key="2">
    <source>
        <dbReference type="ARBA" id="ARBA00002451"/>
    </source>
</evidence>
<dbReference type="GO" id="GO:0008240">
    <property type="term" value="F:tripeptidyl-peptidase activity"/>
    <property type="evidence" value="ECO:0007669"/>
    <property type="project" value="UniProtKB-EC"/>
</dbReference>
<dbReference type="SMART" id="SM00944">
    <property type="entry name" value="Pro-kuma_activ"/>
    <property type="match status" value="1"/>
</dbReference>
<evidence type="ECO:0000256" key="13">
    <source>
        <dbReference type="ARBA" id="ARBA00023145"/>
    </source>
</evidence>
<dbReference type="GO" id="GO:0046872">
    <property type="term" value="F:metal ion binding"/>
    <property type="evidence" value="ECO:0007669"/>
    <property type="project" value="UniProtKB-UniRule"/>
</dbReference>
<evidence type="ECO:0000256" key="10">
    <source>
        <dbReference type="ARBA" id="ARBA00022825"/>
    </source>
</evidence>
<evidence type="ECO:0000256" key="16">
    <source>
        <dbReference type="SAM" id="SignalP"/>
    </source>
</evidence>
<keyword evidence="6 15" id="KW-0645">Protease</keyword>
<comment type="function">
    <text evidence="2">Secreted tripeptidyl-peptidase which degrades proteins at acidic pHs and is involved in virulence.</text>
</comment>
<feature type="active site" description="Charge relay system" evidence="15">
    <location>
        <position position="491"/>
    </location>
</feature>
<evidence type="ECO:0000256" key="14">
    <source>
        <dbReference type="ARBA" id="ARBA00023180"/>
    </source>
</evidence>
<sequence length="583" mass="63490">MLLKLALGAALLGWASLADICVEKTASLPPGWRKSGDEVDPKQQYAFSIALKQPQMSGLYKFLTSVQADVLSLAEVSLMRKPAPKSVSMVQAWLLSHGIREFDTKGDWVNVRATVGQTDALIGSLLEHYIYEGESEPVLRTTQYFIPDALEDAIDFIHPVSNFMRPARSVSQIRWLNETELARRSDPPCTAIITPKCVRDAYNFHYTTPDNTSVVTMGVAGFLEEYANYQDSDQFLQQHAPELAAKHYNYTVQLVNGGENRQALSESGAEAALDVDYALSLAYPAKLVFYSAGGRSEFIHENGTADASKSSTNEPFLELFQYFLDQPDGEIPSVLSVSYSDDEVSVPRPYAEKVCHMIGMLAGRGMTVLFGSGDGGAQGGRDSNCRTRDGTNKKIAMTTFPSTCPWALAVGAVGNVKTPPEAAAFSTGGFSQYFKQPAWQKEVVGAYVRSLDGRLDGYYNPQGRAIPDISAFGTNVLVVWQGRPGVLQGTSASTPMVAAMLAMVNDARARAGKRPLGWVNRMLYSKRVRDTLRDVTAGESRSCNYDGQKPGGWPARPGWDAVTGLGVPGDFNELLDALVHADD</sequence>
<keyword evidence="13" id="KW-0865">Zymogen</keyword>
<feature type="active site" description="Charge relay system" evidence="15">
    <location>
        <position position="274"/>
    </location>
</feature>
<dbReference type="EMBL" id="CP023325">
    <property type="protein sequence ID" value="ATY65072.1"/>
    <property type="molecule type" value="Genomic_DNA"/>
</dbReference>
<dbReference type="InterPro" id="IPR036852">
    <property type="entry name" value="Peptidase_S8/S53_dom_sf"/>
</dbReference>
<evidence type="ECO:0000256" key="7">
    <source>
        <dbReference type="ARBA" id="ARBA00022723"/>
    </source>
</evidence>
<proteinExistence type="predicted"/>
<dbReference type="SUPFAM" id="SSF54897">
    <property type="entry name" value="Protease propeptides/inhibitors"/>
    <property type="match status" value="1"/>
</dbReference>
<dbReference type="GO" id="GO:0005576">
    <property type="term" value="C:extracellular region"/>
    <property type="evidence" value="ECO:0007669"/>
    <property type="project" value="UniProtKB-SubCell"/>
</dbReference>
<comment type="catalytic activity">
    <reaction evidence="1">
        <text>Release of an N-terminal tripeptide from a polypeptide.</text>
        <dbReference type="EC" id="3.4.14.10"/>
    </reaction>
</comment>
<keyword evidence="8 16" id="KW-0732">Signal</keyword>
<dbReference type="CDD" id="cd04056">
    <property type="entry name" value="Peptidases_S53"/>
    <property type="match status" value="1"/>
</dbReference>
<dbReference type="InterPro" id="IPR023828">
    <property type="entry name" value="Peptidase_S8_Ser-AS"/>
</dbReference>
<dbReference type="PROSITE" id="PS00138">
    <property type="entry name" value="SUBTILASE_SER"/>
    <property type="match status" value="1"/>
</dbReference>
<dbReference type="InterPro" id="IPR050819">
    <property type="entry name" value="Tripeptidyl-peptidase_I"/>
</dbReference>
<evidence type="ECO:0000259" key="17">
    <source>
        <dbReference type="PROSITE" id="PS51695"/>
    </source>
</evidence>
<dbReference type="GO" id="GO:0004252">
    <property type="term" value="F:serine-type endopeptidase activity"/>
    <property type="evidence" value="ECO:0007669"/>
    <property type="project" value="UniProtKB-UniRule"/>
</dbReference>
<dbReference type="InterPro" id="IPR030400">
    <property type="entry name" value="Sedolisin_dom"/>
</dbReference>
<feature type="signal peptide" evidence="16">
    <location>
        <begin position="1"/>
        <end position="17"/>
    </location>
</feature>
<evidence type="ECO:0000256" key="3">
    <source>
        <dbReference type="ARBA" id="ARBA00004239"/>
    </source>
</evidence>
<dbReference type="GO" id="GO:0006508">
    <property type="term" value="P:proteolysis"/>
    <property type="evidence" value="ECO:0007669"/>
    <property type="project" value="UniProtKB-KW"/>
</dbReference>
<evidence type="ECO:0000256" key="8">
    <source>
        <dbReference type="ARBA" id="ARBA00022729"/>
    </source>
</evidence>
<dbReference type="FunFam" id="3.40.50.200:FF:000015">
    <property type="entry name" value="Tripeptidyl peptidase A"/>
    <property type="match status" value="1"/>
</dbReference>
<keyword evidence="12" id="KW-0843">Virulence</keyword>
<keyword evidence="5" id="KW-0964">Secreted</keyword>
<dbReference type="Pfam" id="PF00082">
    <property type="entry name" value="Peptidase_S8"/>
    <property type="match status" value="1"/>
</dbReference>
<feature type="chain" id="PRO_5014175854" description="tripeptidyl-peptidase II" evidence="16">
    <location>
        <begin position="18"/>
        <end position="583"/>
    </location>
</feature>
<evidence type="ECO:0000256" key="6">
    <source>
        <dbReference type="ARBA" id="ARBA00022670"/>
    </source>
</evidence>